<accession>A0A541BA67</accession>
<protein>
    <submittedName>
        <fullName evidence="2">Helix-turn-helix transcriptional regulator</fullName>
    </submittedName>
</protein>
<dbReference type="OrthoDB" id="4533699at2"/>
<evidence type="ECO:0000256" key="1">
    <source>
        <dbReference type="SAM" id="MobiDB-lite"/>
    </source>
</evidence>
<comment type="caution">
    <text evidence="2">The sequence shown here is derived from an EMBL/GenBank/DDBJ whole genome shotgun (WGS) entry which is preliminary data.</text>
</comment>
<dbReference type="AlphaFoldDB" id="A0A541BA67"/>
<keyword evidence="3" id="KW-1185">Reference proteome</keyword>
<gene>
    <name evidence="2" type="ORF">FK531_10785</name>
</gene>
<evidence type="ECO:0000313" key="3">
    <source>
        <dbReference type="Proteomes" id="UP000316256"/>
    </source>
</evidence>
<proteinExistence type="predicted"/>
<name>A0A541BA67_9NOCA</name>
<feature type="compositionally biased region" description="Polar residues" evidence="1">
    <location>
        <begin position="36"/>
        <end position="52"/>
    </location>
</feature>
<evidence type="ECO:0000313" key="2">
    <source>
        <dbReference type="EMBL" id="TQF69226.1"/>
    </source>
</evidence>
<sequence length="226" mass="24863">MVSDNRARFGRFVIERRRTLNLTQDEVRAAGGPSDAAQTRAENGTGPEPSQRTLRRIDTGLNWAAGSAARTLLGGHPEPLEAADNPISSGPPRATEFGPDSVAVPLEMIVELMTPHAMLNSFRDRWPEVTQQEFDKATDALNEAVSRITGVYVTGLLETNAGPGVPVPALIEFAFGHHLDEPAGDDPTENQERLYRRWLAGRPIDVDADTESRFRRRWQARRGADA</sequence>
<dbReference type="RefSeq" id="WP_142099021.1">
    <property type="nucleotide sequence ID" value="NZ_VIGH01000004.1"/>
</dbReference>
<reference evidence="2 3" key="1">
    <citation type="submission" date="2019-06" db="EMBL/GenBank/DDBJ databases">
        <title>Rhodococcus spaelei sp. nov., isolated from a cave.</title>
        <authorList>
            <person name="Lee S.D."/>
        </authorList>
    </citation>
    <scope>NUCLEOTIDE SEQUENCE [LARGE SCALE GENOMIC DNA]</scope>
    <source>
        <strain evidence="2 3">C9-5</strain>
    </source>
</reference>
<dbReference type="Proteomes" id="UP000316256">
    <property type="component" value="Unassembled WGS sequence"/>
</dbReference>
<dbReference type="EMBL" id="VIGH01000004">
    <property type="protein sequence ID" value="TQF69226.1"/>
    <property type="molecule type" value="Genomic_DNA"/>
</dbReference>
<feature type="region of interest" description="Disordered" evidence="1">
    <location>
        <begin position="24"/>
        <end position="52"/>
    </location>
</feature>
<organism evidence="2 3">
    <name type="scientific">Rhodococcus spelaei</name>
    <dbReference type="NCBI Taxonomy" id="2546320"/>
    <lineage>
        <taxon>Bacteria</taxon>
        <taxon>Bacillati</taxon>
        <taxon>Actinomycetota</taxon>
        <taxon>Actinomycetes</taxon>
        <taxon>Mycobacteriales</taxon>
        <taxon>Nocardiaceae</taxon>
        <taxon>Rhodococcus</taxon>
    </lineage>
</organism>